<keyword evidence="3" id="KW-0479">Metal-binding</keyword>
<reference evidence="11 12" key="1">
    <citation type="submission" date="2018-08" db="EMBL/GenBank/DDBJ databases">
        <title>Recombination of ecologically and evolutionarily significant loci maintains genetic cohesion in the Pseudomonas syringae species complex.</title>
        <authorList>
            <person name="Dillon M."/>
            <person name="Thakur S."/>
            <person name="Almeida R.N.D."/>
            <person name="Weir B.S."/>
            <person name="Guttman D.S."/>
        </authorList>
    </citation>
    <scope>NUCLEOTIDE SEQUENCE [LARGE SCALE GENOMIC DNA]</scope>
    <source>
        <strain evidence="11 12">1089_5</strain>
    </source>
</reference>
<evidence type="ECO:0000256" key="5">
    <source>
        <dbReference type="ARBA" id="ARBA00022964"/>
    </source>
</evidence>
<accession>A0A3M3RR52</accession>
<dbReference type="SUPFAM" id="SSF50022">
    <property type="entry name" value="ISP domain"/>
    <property type="match status" value="1"/>
</dbReference>
<dbReference type="PANTHER" id="PTHR43756">
    <property type="entry name" value="CHOLINE MONOOXYGENASE, CHLOROPLASTIC"/>
    <property type="match status" value="1"/>
</dbReference>
<keyword evidence="9" id="KW-0520">NAD</keyword>
<organism evidence="11 12">
    <name type="scientific">Pseudomonas syringae pv. apii</name>
    <dbReference type="NCBI Taxonomy" id="81036"/>
    <lineage>
        <taxon>Bacteria</taxon>
        <taxon>Pseudomonadati</taxon>
        <taxon>Pseudomonadota</taxon>
        <taxon>Gammaproteobacteria</taxon>
        <taxon>Pseudomonadales</taxon>
        <taxon>Pseudomonadaceae</taxon>
        <taxon>Pseudomonas</taxon>
    </lineage>
</organism>
<keyword evidence="7" id="KW-0408">Iron</keyword>
<evidence type="ECO:0000313" key="12">
    <source>
        <dbReference type="Proteomes" id="UP000278062"/>
    </source>
</evidence>
<dbReference type="PANTHER" id="PTHR43756:SF1">
    <property type="entry name" value="3-PHENYLPROPIONATE_CINNAMIC ACID DIOXYGENASE SUBUNIT ALPHA"/>
    <property type="match status" value="1"/>
</dbReference>
<dbReference type="InterPro" id="IPR001663">
    <property type="entry name" value="Rng_hydr_dOase-A"/>
</dbReference>
<evidence type="ECO:0000256" key="2">
    <source>
        <dbReference type="ARBA" id="ARBA00022714"/>
    </source>
</evidence>
<dbReference type="AlphaFoldDB" id="A0A3M3RR52"/>
<dbReference type="EMBL" id="RBPL01000051">
    <property type="protein sequence ID" value="RMN98711.1"/>
    <property type="molecule type" value="Genomic_DNA"/>
</dbReference>
<evidence type="ECO:0000256" key="4">
    <source>
        <dbReference type="ARBA" id="ARBA00022797"/>
    </source>
</evidence>
<name>A0A3M3RR52_9PSED</name>
<dbReference type="PROSITE" id="PS51296">
    <property type="entry name" value="RIESKE"/>
    <property type="match status" value="1"/>
</dbReference>
<dbReference type="InterPro" id="IPR036922">
    <property type="entry name" value="Rieske_2Fe-2S_sf"/>
</dbReference>
<dbReference type="InterPro" id="IPR015881">
    <property type="entry name" value="ARHD_Rieske_2Fe_2S"/>
</dbReference>
<dbReference type="Proteomes" id="UP000278062">
    <property type="component" value="Unassembled WGS sequence"/>
</dbReference>
<comment type="caution">
    <text evidence="11">The sequence shown here is derived from an EMBL/GenBank/DDBJ whole genome shotgun (WGS) entry which is preliminary data.</text>
</comment>
<evidence type="ECO:0000256" key="1">
    <source>
        <dbReference type="ARBA" id="ARBA00008751"/>
    </source>
</evidence>
<comment type="similarity">
    <text evidence="1">Belongs to the bacterial ring-hydroxylating dioxygenase alpha subunit family.</text>
</comment>
<keyword evidence="6" id="KW-0560">Oxidoreductase</keyword>
<dbReference type="InterPro" id="IPR017941">
    <property type="entry name" value="Rieske_2Fe-2S"/>
</dbReference>
<evidence type="ECO:0000256" key="7">
    <source>
        <dbReference type="ARBA" id="ARBA00023004"/>
    </source>
</evidence>
<keyword evidence="8" id="KW-0411">Iron-sulfur</keyword>
<dbReference type="RefSeq" id="WP_074845511.1">
    <property type="nucleotide sequence ID" value="NZ_RBPB01000321.1"/>
</dbReference>
<evidence type="ECO:0000256" key="6">
    <source>
        <dbReference type="ARBA" id="ARBA00023002"/>
    </source>
</evidence>
<evidence type="ECO:0000256" key="8">
    <source>
        <dbReference type="ARBA" id="ARBA00023014"/>
    </source>
</evidence>
<dbReference type="Gene3D" id="2.102.10.10">
    <property type="entry name" value="Rieske [2Fe-2S] iron-sulphur domain"/>
    <property type="match status" value="1"/>
</dbReference>
<dbReference type="GO" id="GO:0005506">
    <property type="term" value="F:iron ion binding"/>
    <property type="evidence" value="ECO:0007669"/>
    <property type="project" value="InterPro"/>
</dbReference>
<dbReference type="Pfam" id="PF00355">
    <property type="entry name" value="Rieske"/>
    <property type="match status" value="1"/>
</dbReference>
<dbReference type="GO" id="GO:0051213">
    <property type="term" value="F:dioxygenase activity"/>
    <property type="evidence" value="ECO:0007669"/>
    <property type="project" value="UniProtKB-KW"/>
</dbReference>
<evidence type="ECO:0000256" key="3">
    <source>
        <dbReference type="ARBA" id="ARBA00022723"/>
    </source>
</evidence>
<dbReference type="InterPro" id="IPR015879">
    <property type="entry name" value="Ring_hydroxy_dOase_asu_C_dom"/>
</dbReference>
<keyword evidence="4" id="KW-0058">Aromatic hydrocarbons catabolism</keyword>
<proteinExistence type="inferred from homology"/>
<dbReference type="PRINTS" id="PR00090">
    <property type="entry name" value="RNGDIOXGNASE"/>
</dbReference>
<gene>
    <name evidence="11" type="ORF">ALQ49_03394</name>
</gene>
<evidence type="ECO:0000256" key="9">
    <source>
        <dbReference type="ARBA" id="ARBA00023027"/>
    </source>
</evidence>
<keyword evidence="5" id="KW-0223">Dioxygenase</keyword>
<keyword evidence="2" id="KW-0001">2Fe-2S</keyword>
<protein>
    <recommendedName>
        <fullName evidence="10">Rieske domain-containing protein</fullName>
    </recommendedName>
</protein>
<evidence type="ECO:0000259" key="10">
    <source>
        <dbReference type="PROSITE" id="PS51296"/>
    </source>
</evidence>
<feature type="domain" description="Rieske" evidence="10">
    <location>
        <begin position="48"/>
        <end position="128"/>
    </location>
</feature>
<dbReference type="Pfam" id="PF00848">
    <property type="entry name" value="Ring_hydroxyl_A"/>
    <property type="match status" value="1"/>
</dbReference>
<dbReference type="GO" id="GO:0051537">
    <property type="term" value="F:2 iron, 2 sulfur cluster binding"/>
    <property type="evidence" value="ECO:0007669"/>
    <property type="project" value="UniProtKB-KW"/>
</dbReference>
<dbReference type="PROSITE" id="PS00570">
    <property type="entry name" value="RING_HYDROXYL_ALPHA"/>
    <property type="match status" value="1"/>
</dbReference>
<dbReference type="SUPFAM" id="SSF55961">
    <property type="entry name" value="Bet v1-like"/>
    <property type="match status" value="1"/>
</dbReference>
<sequence length="413" mass="46712">MTTNSMIYPAETDYGRLVDHENGLVNRAIFSDEKIYQLELQRVFARAWLFMAHDSQIPNSGDFFQTYMGEEQVIVTRGKDGGVNVMLNACRHRGAGVCKAHSGNTSQFMCAYHGWTYDLSGKLIGVPGFNELYEKKLNREELGLRKAAQVEIYRGFIFATMDPEAPPLQEFLGSAGLHMIDTLANYGDIEVVPGVIRHRLKCNWKLAMENDQDYYHVGVTHASAFEAWQLPRAEVNKGYWDKNTGDVILGEYGHVQDTMVGHHHANIFPHTCLFTDLLQCVVVRHPKGPGEIEQWYFTFVDKKASEQERREVIARNISRVGPTGMIEQDDGENWEYCTKGAKSAALQDVPFNYQMGLGAGSMVADGGNGFPVLQNGPRTTEEYARWQLRCWSEFMAADSWPDLVKKHSKPLVR</sequence>
<dbReference type="Gene3D" id="3.90.380.10">
    <property type="entry name" value="Naphthalene 1,2-dioxygenase Alpha Subunit, Chain A, domain 1"/>
    <property type="match status" value="2"/>
</dbReference>
<evidence type="ECO:0000313" key="11">
    <source>
        <dbReference type="EMBL" id="RMN98711.1"/>
    </source>
</evidence>